<dbReference type="EMBL" id="CP009896">
    <property type="protein sequence ID" value="AIY18694.1"/>
    <property type="molecule type" value="Genomic_DNA"/>
</dbReference>
<dbReference type="HOGENOM" id="CLU_2736016_0_0_11"/>
<dbReference type="STRING" id="2045.KR76_21420"/>
<dbReference type="KEGG" id="psim:KR76_21420"/>
<name>A0A0A1DMV9_NOCSI</name>
<evidence type="ECO:0000313" key="2">
    <source>
        <dbReference type="Proteomes" id="UP000030300"/>
    </source>
</evidence>
<reference evidence="1 2" key="1">
    <citation type="journal article" date="2015" name="Genome Announc.">
        <title>Complete Genome Sequence of Steroid-Transforming Nocardioides simplex VKM Ac-2033D.</title>
        <authorList>
            <person name="Shtratnikova V.Y."/>
            <person name="Schelkunov M.I."/>
            <person name="Pekov Y.A."/>
            <person name="Fokina V.V."/>
            <person name="Logacheva M.D."/>
            <person name="Sokolov S.L."/>
            <person name="Bragin E.Y."/>
            <person name="Ashapkin V.V."/>
            <person name="Donova M.V."/>
        </authorList>
    </citation>
    <scope>NUCLEOTIDE SEQUENCE [LARGE SCALE GENOMIC DNA]</scope>
    <source>
        <strain evidence="1 2">VKM Ac-2033D</strain>
    </source>
</reference>
<dbReference type="RefSeq" id="WP_038681182.1">
    <property type="nucleotide sequence ID" value="NZ_BJMC01000011.1"/>
</dbReference>
<organism evidence="1 2">
    <name type="scientific">Nocardioides simplex</name>
    <name type="common">Arthrobacter simplex</name>
    <dbReference type="NCBI Taxonomy" id="2045"/>
    <lineage>
        <taxon>Bacteria</taxon>
        <taxon>Bacillati</taxon>
        <taxon>Actinomycetota</taxon>
        <taxon>Actinomycetes</taxon>
        <taxon>Propionibacteriales</taxon>
        <taxon>Nocardioidaceae</taxon>
        <taxon>Pimelobacter</taxon>
    </lineage>
</organism>
<gene>
    <name evidence="1" type="ORF">KR76_21420</name>
</gene>
<dbReference type="GeneID" id="96611348"/>
<proteinExistence type="predicted"/>
<dbReference type="Proteomes" id="UP000030300">
    <property type="component" value="Chromosome"/>
</dbReference>
<accession>A0A0A1DMV9</accession>
<dbReference type="AlphaFoldDB" id="A0A0A1DMV9"/>
<keyword evidence="2" id="KW-1185">Reference proteome</keyword>
<protein>
    <submittedName>
        <fullName evidence="1">Uncharacterized protein</fullName>
    </submittedName>
</protein>
<sequence>MSSPRAEIRNVPPWLAGLVVITCLLLGGVPAAVLVAETSAPGLVTIPVQVVGMAGGYLLSRTVLRRLYAPR</sequence>
<evidence type="ECO:0000313" key="1">
    <source>
        <dbReference type="EMBL" id="AIY18694.1"/>
    </source>
</evidence>